<name>A0A9D1Z7Y5_9FIRM</name>
<dbReference type="InterPro" id="IPR000600">
    <property type="entry name" value="ROK"/>
</dbReference>
<comment type="caution">
    <text evidence="4">The sequence shown here is derived from an EMBL/GenBank/DDBJ whole genome shotgun (WGS) entry which is preliminary data.</text>
</comment>
<dbReference type="InterPro" id="IPR036390">
    <property type="entry name" value="WH_DNA-bd_sf"/>
</dbReference>
<reference evidence="4" key="2">
    <citation type="submission" date="2021-04" db="EMBL/GenBank/DDBJ databases">
        <authorList>
            <person name="Gilroy R."/>
        </authorList>
    </citation>
    <scope>NUCLEOTIDE SEQUENCE</scope>
    <source>
        <strain evidence="4">CHK199-9574</strain>
    </source>
</reference>
<evidence type="ECO:0000256" key="3">
    <source>
        <dbReference type="ARBA" id="ARBA00022629"/>
    </source>
</evidence>
<sequence length="378" mass="41786">MTKDGKTQSYARFKNNEIILNLLRKKVYSATELAAEMKLSNAALSQIICELSSKKLIKSISSGEQNARGRHRKYLALNGDYGMIVAVGFSDNEIHIAFSDFAGKIVYEERISERLNYDFTIVYKTILLINKIYGKKFKDIPLLSVNLSVPGKVNNEAMTIAKSVQFNKLIGDNEGKLIEVFGHYFDVPVRIFNDMNLSLLAEQEALGEQRRNFILLHIDAGVGGAFYLNEKIYEGDHGFAGELGMMPVLFDGEKTVLDSAASFTSVAERLSEKEGRAFTINELKVLYFTSQNVRNEFLRSAAVAGDAVGAVAEIFDIGCVIVNGAVSAFDGEYKDTLTEAARRHDKSLNVVFSELKDSCVLGAVIAAVKKEILRAISD</sequence>
<dbReference type="AlphaFoldDB" id="A0A9D1Z7Y5"/>
<dbReference type="PANTHER" id="PTHR18964">
    <property type="entry name" value="ROK (REPRESSOR, ORF, KINASE) FAMILY"/>
    <property type="match status" value="1"/>
</dbReference>
<keyword evidence="3" id="KW-0119">Carbohydrate metabolism</keyword>
<evidence type="ECO:0000313" key="4">
    <source>
        <dbReference type="EMBL" id="HIY78259.1"/>
    </source>
</evidence>
<dbReference type="Gene3D" id="3.30.420.40">
    <property type="match status" value="2"/>
</dbReference>
<comment type="similarity">
    <text evidence="2">Belongs to the ROK (NagC/XylR) family.</text>
</comment>
<reference evidence="4" key="1">
    <citation type="journal article" date="2021" name="PeerJ">
        <title>Extensive microbial diversity within the chicken gut microbiome revealed by metagenomics and culture.</title>
        <authorList>
            <person name="Gilroy R."/>
            <person name="Ravi A."/>
            <person name="Getino M."/>
            <person name="Pursley I."/>
            <person name="Horton D.L."/>
            <person name="Alikhan N.F."/>
            <person name="Baker D."/>
            <person name="Gharbi K."/>
            <person name="Hall N."/>
            <person name="Watson M."/>
            <person name="Adriaenssens E.M."/>
            <person name="Foster-Nyarko E."/>
            <person name="Jarju S."/>
            <person name="Secka A."/>
            <person name="Antonio M."/>
            <person name="Oren A."/>
            <person name="Chaudhuri R.R."/>
            <person name="La Ragione R."/>
            <person name="Hildebrand F."/>
            <person name="Pallen M.J."/>
        </authorList>
    </citation>
    <scope>NUCLEOTIDE SEQUENCE</scope>
    <source>
        <strain evidence="4">CHK199-9574</strain>
    </source>
</reference>
<evidence type="ECO:0000256" key="2">
    <source>
        <dbReference type="ARBA" id="ARBA00006479"/>
    </source>
</evidence>
<gene>
    <name evidence="4" type="ORF">H9728_04375</name>
</gene>
<dbReference type="SUPFAM" id="SSF53067">
    <property type="entry name" value="Actin-like ATPase domain"/>
    <property type="match status" value="1"/>
</dbReference>
<keyword evidence="3" id="KW-0859">Xylose metabolism</keyword>
<comment type="function">
    <text evidence="1">Transcriptional repressor of xylose-utilizing enzymes.</text>
</comment>
<dbReference type="GO" id="GO:0042732">
    <property type="term" value="P:D-xylose metabolic process"/>
    <property type="evidence" value="ECO:0007669"/>
    <property type="project" value="UniProtKB-KW"/>
</dbReference>
<dbReference type="PANTHER" id="PTHR18964:SF149">
    <property type="entry name" value="BIFUNCTIONAL UDP-N-ACETYLGLUCOSAMINE 2-EPIMERASE_N-ACETYLMANNOSAMINE KINASE"/>
    <property type="match status" value="1"/>
</dbReference>
<dbReference type="CDD" id="cd23763">
    <property type="entry name" value="ASKHA_ATPase_ROK"/>
    <property type="match status" value="1"/>
</dbReference>
<dbReference type="Pfam" id="PF00480">
    <property type="entry name" value="ROK"/>
    <property type="match status" value="1"/>
</dbReference>
<evidence type="ECO:0000313" key="5">
    <source>
        <dbReference type="Proteomes" id="UP000824135"/>
    </source>
</evidence>
<dbReference type="Gene3D" id="1.10.10.10">
    <property type="entry name" value="Winged helix-like DNA-binding domain superfamily/Winged helix DNA-binding domain"/>
    <property type="match status" value="1"/>
</dbReference>
<evidence type="ECO:0000256" key="1">
    <source>
        <dbReference type="ARBA" id="ARBA00002486"/>
    </source>
</evidence>
<dbReference type="Proteomes" id="UP000824135">
    <property type="component" value="Unassembled WGS sequence"/>
</dbReference>
<dbReference type="SUPFAM" id="SSF46785">
    <property type="entry name" value="Winged helix' DNA-binding domain"/>
    <property type="match status" value="1"/>
</dbReference>
<dbReference type="InterPro" id="IPR036388">
    <property type="entry name" value="WH-like_DNA-bd_sf"/>
</dbReference>
<organism evidence="4 5">
    <name type="scientific">Candidatus Borkfalkia excrementavium</name>
    <dbReference type="NCBI Taxonomy" id="2838505"/>
    <lineage>
        <taxon>Bacteria</taxon>
        <taxon>Bacillati</taxon>
        <taxon>Bacillota</taxon>
        <taxon>Clostridia</taxon>
        <taxon>Christensenellales</taxon>
        <taxon>Christensenellaceae</taxon>
        <taxon>Candidatus Borkfalkia</taxon>
    </lineage>
</organism>
<proteinExistence type="inferred from homology"/>
<protein>
    <submittedName>
        <fullName evidence="4">ROK family transcriptional regulator</fullName>
    </submittedName>
</protein>
<dbReference type="InterPro" id="IPR043129">
    <property type="entry name" value="ATPase_NBD"/>
</dbReference>
<dbReference type="EMBL" id="DXCO01000033">
    <property type="protein sequence ID" value="HIY78259.1"/>
    <property type="molecule type" value="Genomic_DNA"/>
</dbReference>
<accession>A0A9D1Z7Y5</accession>